<dbReference type="AlphaFoldDB" id="A0A9Q5GQJ6"/>
<dbReference type="EMBL" id="RIAR02000001">
    <property type="protein sequence ID" value="NSL87142.1"/>
    <property type="molecule type" value="Genomic_DNA"/>
</dbReference>
<comment type="caution">
    <text evidence="2">The sequence shown here is derived from an EMBL/GenBank/DDBJ whole genome shotgun (WGS) entry which is preliminary data.</text>
</comment>
<gene>
    <name evidence="2" type="ORF">ECE50_009895</name>
</gene>
<dbReference type="Proteomes" id="UP000281028">
    <property type="component" value="Unassembled WGS sequence"/>
</dbReference>
<organism evidence="2 3">
    <name type="scientific">Chitinophaga solisilvae</name>
    <dbReference type="NCBI Taxonomy" id="1233460"/>
    <lineage>
        <taxon>Bacteria</taxon>
        <taxon>Pseudomonadati</taxon>
        <taxon>Bacteroidota</taxon>
        <taxon>Chitinophagia</taxon>
        <taxon>Chitinophagales</taxon>
        <taxon>Chitinophagaceae</taxon>
        <taxon>Chitinophaga</taxon>
    </lineage>
</organism>
<sequence length="314" mass="36647">MNIDTYVRLNFHPPGTTPATVIEKQLNEYYQQTAFLPGVKTIEDRELFATCISKSLLWYSKWAIEANTSHYTANEDFSGELFDPFKQAIRLKNQGDSVEAWWLIFLATWFGKHSSTGWRLIKAVYHRLNTNNTWNWRAVIAAPGEFENWLLENQPKLLRVGKLGNHHKHQAFDRYQAIKTIKILGKFIEWWNIDHTDKIGYGVMCVGQSPRELFNYMNRHLNEVLVVAPQQHYNFLTWAGVLGLAELEPNKPYLSSGTVYKKAVRWFFYGKLHKSAKGKDLTQRIVELSSWLDIPFVFPVLEEALCNFYHKKSQ</sequence>
<dbReference type="InterPro" id="IPR041271">
    <property type="entry name" value="AGPT-Pplase3"/>
</dbReference>
<proteinExistence type="predicted"/>
<evidence type="ECO:0000313" key="3">
    <source>
        <dbReference type="Proteomes" id="UP000281028"/>
    </source>
</evidence>
<protein>
    <recommendedName>
        <fullName evidence="1">Alpha-glutamyl/putrescinyl thymine pyrophosphorylase clade 3 domain-containing protein</fullName>
    </recommendedName>
</protein>
<name>A0A9Q5GQJ6_9BACT</name>
<keyword evidence="3" id="KW-1185">Reference proteome</keyword>
<accession>A0A9Q5GQJ6</accession>
<evidence type="ECO:0000259" key="1">
    <source>
        <dbReference type="Pfam" id="PF18746"/>
    </source>
</evidence>
<feature type="domain" description="Alpha-glutamyl/putrescinyl thymine pyrophosphorylase clade 3" evidence="1">
    <location>
        <begin position="45"/>
        <end position="309"/>
    </location>
</feature>
<evidence type="ECO:0000313" key="2">
    <source>
        <dbReference type="EMBL" id="NSL87142.1"/>
    </source>
</evidence>
<dbReference type="Pfam" id="PF18746">
    <property type="entry name" value="aGPT-Pplase3"/>
    <property type="match status" value="1"/>
</dbReference>
<reference evidence="2" key="1">
    <citation type="submission" date="2020-05" db="EMBL/GenBank/DDBJ databases">
        <title>Chitinophaga laudate sp. nov., isolated from a tropical peat swamp.</title>
        <authorList>
            <person name="Goh C.B.S."/>
            <person name="Lee M.S."/>
            <person name="Parimannan S."/>
            <person name="Pasbakhsh P."/>
            <person name="Yule C.M."/>
            <person name="Rajandas H."/>
            <person name="Loke S."/>
            <person name="Croft L."/>
            <person name="Tan J.B.L."/>
        </authorList>
    </citation>
    <scope>NUCLEOTIDE SEQUENCE</scope>
    <source>
        <strain evidence="2">Mgbs1</strain>
    </source>
</reference>